<gene>
    <name evidence="6 8" type="primary">tilS</name>
    <name evidence="8" type="ORF">NCTC12221_01715</name>
</gene>
<dbReference type="GO" id="GO:0005524">
    <property type="term" value="F:ATP binding"/>
    <property type="evidence" value="ECO:0007669"/>
    <property type="project" value="UniProtKB-UniRule"/>
</dbReference>
<reference evidence="8 9" key="1">
    <citation type="submission" date="2018-06" db="EMBL/GenBank/DDBJ databases">
        <authorList>
            <consortium name="Pathogen Informatics"/>
            <person name="Doyle S."/>
        </authorList>
    </citation>
    <scope>NUCLEOTIDE SEQUENCE [LARGE SCALE GENOMIC DNA]</scope>
    <source>
        <strain evidence="8 9">NCTC12221</strain>
    </source>
</reference>
<dbReference type="InterPro" id="IPR011063">
    <property type="entry name" value="TilS/TtcA_N"/>
</dbReference>
<evidence type="ECO:0000313" key="8">
    <source>
        <dbReference type="EMBL" id="STP13637.1"/>
    </source>
</evidence>
<evidence type="ECO:0000256" key="5">
    <source>
        <dbReference type="ARBA" id="ARBA00048539"/>
    </source>
</evidence>
<dbReference type="EMBL" id="UGHZ01000003">
    <property type="protein sequence ID" value="STP13637.1"/>
    <property type="molecule type" value="Genomic_DNA"/>
</dbReference>
<keyword evidence="1 6" id="KW-0436">Ligase</keyword>
<dbReference type="GO" id="GO:0005737">
    <property type="term" value="C:cytoplasm"/>
    <property type="evidence" value="ECO:0007669"/>
    <property type="project" value="UniProtKB-SubCell"/>
</dbReference>
<evidence type="ECO:0000256" key="2">
    <source>
        <dbReference type="ARBA" id="ARBA00022694"/>
    </source>
</evidence>
<feature type="domain" description="tRNA(Ile)-lysidine/2-thiocytidine synthase N-terminal" evidence="7">
    <location>
        <begin position="24"/>
        <end position="197"/>
    </location>
</feature>
<dbReference type="InterPro" id="IPR012795">
    <property type="entry name" value="tRNA_Ile_lys_synt_N"/>
</dbReference>
<evidence type="ECO:0000256" key="6">
    <source>
        <dbReference type="HAMAP-Rule" id="MF_01161"/>
    </source>
</evidence>
<dbReference type="Proteomes" id="UP000255335">
    <property type="component" value="Unassembled WGS sequence"/>
</dbReference>
<keyword evidence="3 6" id="KW-0547">Nucleotide-binding</keyword>
<dbReference type="RefSeq" id="WP_115026795.1">
    <property type="nucleotide sequence ID" value="NZ_UGHZ01000003.1"/>
</dbReference>
<sequence>MPPFLSPLALRLREKILPLADSKNLLGFSGGVDSTALFFLLVEYEIPFDMAIVHYHTRKEADDELSHAQHLAKLYNKHCFISHAPTFYSNFESQARAFRFSFFDEIMQSYGYGALILAHQLNDRFEWLLMQLTRGAGLENLLGFESWRNAKISYPIARPLESISKDEIYTYCKEKGLKYFEDSSNMDLGFKRNAFRARFANELTREYSRGIAKSLEYLKQDKQRLNTLNIKQLRLERLARLTQDSKVSIYSQGGVIFKLESALWRKKECEGECENVGEKMWGNDVENGGENDTTSKEIEQNRLLQGCDKIAKLCGYVLSFAQRKEIVKSGFCTKIHYLMVTHSESALFVAVDIFDMYQNVTIPLMTRDFKTFCQKSKIPPRLRKLLFAELCLLESHQKADDEKNLNLSKNKEKQADFKQFMKKISHFFAI</sequence>
<dbReference type="EC" id="6.3.4.19" evidence="6"/>
<organism evidence="8 9">
    <name type="scientific">Helicobacter cinaedi</name>
    <dbReference type="NCBI Taxonomy" id="213"/>
    <lineage>
        <taxon>Bacteria</taxon>
        <taxon>Pseudomonadati</taxon>
        <taxon>Campylobacterota</taxon>
        <taxon>Epsilonproteobacteria</taxon>
        <taxon>Campylobacterales</taxon>
        <taxon>Helicobacteraceae</taxon>
        <taxon>Helicobacter</taxon>
    </lineage>
</organism>
<evidence type="ECO:0000256" key="1">
    <source>
        <dbReference type="ARBA" id="ARBA00022598"/>
    </source>
</evidence>
<evidence type="ECO:0000256" key="3">
    <source>
        <dbReference type="ARBA" id="ARBA00022741"/>
    </source>
</evidence>
<evidence type="ECO:0000256" key="4">
    <source>
        <dbReference type="ARBA" id="ARBA00022840"/>
    </source>
</evidence>
<feature type="binding site" evidence="6">
    <location>
        <begin position="29"/>
        <end position="34"/>
    </location>
    <ligand>
        <name>ATP</name>
        <dbReference type="ChEBI" id="CHEBI:30616"/>
    </ligand>
</feature>
<dbReference type="Pfam" id="PF01171">
    <property type="entry name" value="ATP_bind_3"/>
    <property type="match status" value="1"/>
</dbReference>
<comment type="catalytic activity">
    <reaction evidence="5 6">
        <text>cytidine(34) in tRNA(Ile2) + L-lysine + ATP = lysidine(34) in tRNA(Ile2) + AMP + diphosphate + H(+)</text>
        <dbReference type="Rhea" id="RHEA:43744"/>
        <dbReference type="Rhea" id="RHEA-COMP:10625"/>
        <dbReference type="Rhea" id="RHEA-COMP:10670"/>
        <dbReference type="ChEBI" id="CHEBI:15378"/>
        <dbReference type="ChEBI" id="CHEBI:30616"/>
        <dbReference type="ChEBI" id="CHEBI:32551"/>
        <dbReference type="ChEBI" id="CHEBI:33019"/>
        <dbReference type="ChEBI" id="CHEBI:82748"/>
        <dbReference type="ChEBI" id="CHEBI:83665"/>
        <dbReference type="ChEBI" id="CHEBI:456215"/>
        <dbReference type="EC" id="6.3.4.19"/>
    </reaction>
</comment>
<dbReference type="HAMAP" id="MF_01161">
    <property type="entry name" value="tRNA_Ile_lys_synt"/>
    <property type="match status" value="1"/>
</dbReference>
<comment type="domain">
    <text evidence="6">The N-terminal region contains the highly conserved SGGXDS motif, predicted to be a P-loop motif involved in ATP binding.</text>
</comment>
<dbReference type="CDD" id="cd01992">
    <property type="entry name" value="TilS_N"/>
    <property type="match status" value="1"/>
</dbReference>
<dbReference type="InterPro" id="IPR012094">
    <property type="entry name" value="tRNA_Ile_lys_synt"/>
</dbReference>
<accession>A0A377JW16</accession>
<keyword evidence="2 6" id="KW-0819">tRNA processing</keyword>
<comment type="function">
    <text evidence="6">Ligates lysine onto the cytidine present at position 34 of the AUA codon-specific tRNA(Ile) that contains the anticodon CAU, in an ATP-dependent manner. Cytidine is converted to lysidine, thus changing the amino acid specificity of the tRNA from methionine to isoleucine.</text>
</comment>
<dbReference type="SUPFAM" id="SSF52402">
    <property type="entry name" value="Adenine nucleotide alpha hydrolases-like"/>
    <property type="match status" value="1"/>
</dbReference>
<comment type="similarity">
    <text evidence="6">Belongs to the tRNA(Ile)-lysidine synthase family.</text>
</comment>
<dbReference type="PANTHER" id="PTHR43033:SF1">
    <property type="entry name" value="TRNA(ILE)-LYSIDINE SYNTHASE-RELATED"/>
    <property type="match status" value="1"/>
</dbReference>
<dbReference type="Gene3D" id="3.40.50.620">
    <property type="entry name" value="HUPs"/>
    <property type="match status" value="1"/>
</dbReference>
<proteinExistence type="inferred from homology"/>
<keyword evidence="6" id="KW-0963">Cytoplasm</keyword>
<dbReference type="AlphaFoldDB" id="A0A377JW16"/>
<dbReference type="InterPro" id="IPR014729">
    <property type="entry name" value="Rossmann-like_a/b/a_fold"/>
</dbReference>
<protein>
    <recommendedName>
        <fullName evidence="6">tRNA(Ile)-lysidine synthase</fullName>
        <ecNumber evidence="6">6.3.4.19</ecNumber>
    </recommendedName>
    <alternativeName>
        <fullName evidence="6">tRNA(Ile)-2-lysyl-cytidine synthase</fullName>
    </alternativeName>
    <alternativeName>
        <fullName evidence="6">tRNA(Ile)-lysidine synthetase</fullName>
    </alternativeName>
</protein>
<evidence type="ECO:0000259" key="7">
    <source>
        <dbReference type="Pfam" id="PF01171"/>
    </source>
</evidence>
<dbReference type="NCBIfam" id="TIGR02432">
    <property type="entry name" value="lysidine_TilS_N"/>
    <property type="match status" value="1"/>
</dbReference>
<comment type="subcellular location">
    <subcellularLocation>
        <location evidence="6">Cytoplasm</location>
    </subcellularLocation>
</comment>
<dbReference type="GO" id="GO:0006400">
    <property type="term" value="P:tRNA modification"/>
    <property type="evidence" value="ECO:0007669"/>
    <property type="project" value="UniProtKB-UniRule"/>
</dbReference>
<name>A0A377JW16_9HELI</name>
<evidence type="ECO:0000313" key="9">
    <source>
        <dbReference type="Proteomes" id="UP000255335"/>
    </source>
</evidence>
<dbReference type="GO" id="GO:0032267">
    <property type="term" value="F:tRNA(Ile)-lysidine synthase activity"/>
    <property type="evidence" value="ECO:0007669"/>
    <property type="project" value="UniProtKB-EC"/>
</dbReference>
<dbReference type="PANTHER" id="PTHR43033">
    <property type="entry name" value="TRNA(ILE)-LYSIDINE SYNTHASE-RELATED"/>
    <property type="match status" value="1"/>
</dbReference>
<keyword evidence="4 6" id="KW-0067">ATP-binding</keyword>